<dbReference type="RefSeq" id="WP_129609027.1">
    <property type="nucleotide sequence ID" value="NZ_UWOC01000139.1"/>
</dbReference>
<accession>A0A447CUX2</accession>
<dbReference type="AlphaFoldDB" id="A0A447CUX2"/>
<organism evidence="3 4">
    <name type="scientific">Rhodoplanes serenus</name>
    <dbReference type="NCBI Taxonomy" id="200615"/>
    <lineage>
        <taxon>Bacteria</taxon>
        <taxon>Pseudomonadati</taxon>
        <taxon>Pseudomonadota</taxon>
        <taxon>Alphaproteobacteria</taxon>
        <taxon>Hyphomicrobiales</taxon>
        <taxon>Nitrobacteraceae</taxon>
        <taxon>Rhodoplanes</taxon>
    </lineage>
</organism>
<evidence type="ECO:0008006" key="5">
    <source>
        <dbReference type="Google" id="ProtNLM"/>
    </source>
</evidence>
<feature type="signal peptide" evidence="2">
    <location>
        <begin position="1"/>
        <end position="23"/>
    </location>
</feature>
<evidence type="ECO:0000256" key="2">
    <source>
        <dbReference type="SAM" id="SignalP"/>
    </source>
</evidence>
<comment type="caution">
    <text evidence="3">The sequence shown here is derived from an EMBL/GenBank/DDBJ whole genome shotgun (WGS) entry which is preliminary data.</text>
</comment>
<dbReference type="OrthoDB" id="8163842at2"/>
<protein>
    <recommendedName>
        <fullName evidence="5">Lipoprotein</fullName>
    </recommendedName>
</protein>
<reference evidence="4" key="1">
    <citation type="submission" date="2018-10" db="EMBL/GenBank/DDBJ databases">
        <authorList>
            <person name="Peiro R."/>
            <person name="Begona"/>
            <person name="Cbmso G."/>
            <person name="Lopez M."/>
            <person name="Gonzalez S."/>
            <person name="Sacristan E."/>
            <person name="Castillo E."/>
        </authorList>
    </citation>
    <scope>NUCLEOTIDE SEQUENCE [LARGE SCALE GENOMIC DNA]</scope>
</reference>
<keyword evidence="4" id="KW-1185">Reference proteome</keyword>
<dbReference type="Proteomes" id="UP000289200">
    <property type="component" value="Unassembled WGS sequence"/>
</dbReference>
<evidence type="ECO:0000313" key="4">
    <source>
        <dbReference type="Proteomes" id="UP000289200"/>
    </source>
</evidence>
<dbReference type="EMBL" id="UWOC01000139">
    <property type="protein sequence ID" value="VCU09040.1"/>
    <property type="molecule type" value="Genomic_DNA"/>
</dbReference>
<dbReference type="PROSITE" id="PS51257">
    <property type="entry name" value="PROKAR_LIPOPROTEIN"/>
    <property type="match status" value="1"/>
</dbReference>
<evidence type="ECO:0000313" key="3">
    <source>
        <dbReference type="EMBL" id="VCU09040.1"/>
    </source>
</evidence>
<evidence type="ECO:0000256" key="1">
    <source>
        <dbReference type="SAM" id="MobiDB-lite"/>
    </source>
</evidence>
<sequence>MKIAVLAALSAILSACSVPPPMAVGLDPADPDVPVAPTRYRSVTAGTVDYRPIDPKPWAEQNQQVAPKPKSGAGGHR</sequence>
<feature type="region of interest" description="Disordered" evidence="1">
    <location>
        <begin position="49"/>
        <end position="77"/>
    </location>
</feature>
<feature type="chain" id="PRO_5019369971" description="Lipoprotein" evidence="2">
    <location>
        <begin position="24"/>
        <end position="77"/>
    </location>
</feature>
<proteinExistence type="predicted"/>
<name>A0A447CUX2_9BRAD</name>
<keyword evidence="2" id="KW-0732">Signal</keyword>
<gene>
    <name evidence="3" type="ORF">RHODGE_RHODGE_02213</name>
</gene>